<protein>
    <submittedName>
        <fullName evidence="1">Alpha/beta hydrolase family esterase</fullName>
    </submittedName>
</protein>
<gene>
    <name evidence="1" type="ORF">QE408_001641</name>
</gene>
<dbReference type="Proteomes" id="UP001224781">
    <property type="component" value="Unassembled WGS sequence"/>
</dbReference>
<dbReference type="EMBL" id="JAUTBL010000001">
    <property type="protein sequence ID" value="MDQ1184519.1"/>
    <property type="molecule type" value="Genomic_DNA"/>
</dbReference>
<dbReference type="InterPro" id="IPR010662">
    <property type="entry name" value="RBBP9/YdeN"/>
</dbReference>
<evidence type="ECO:0000313" key="2">
    <source>
        <dbReference type="Proteomes" id="UP001224781"/>
    </source>
</evidence>
<dbReference type="Gene3D" id="3.40.50.1820">
    <property type="entry name" value="alpha/beta hydrolase"/>
    <property type="match status" value="1"/>
</dbReference>
<evidence type="ECO:0000313" key="1">
    <source>
        <dbReference type="EMBL" id="MDQ1184519.1"/>
    </source>
</evidence>
<organism evidence="1 2">
    <name type="scientific">Agrobacterium larrymoorei</name>
    <dbReference type="NCBI Taxonomy" id="160699"/>
    <lineage>
        <taxon>Bacteria</taxon>
        <taxon>Pseudomonadati</taxon>
        <taxon>Pseudomonadota</taxon>
        <taxon>Alphaproteobacteria</taxon>
        <taxon>Hyphomicrobiales</taxon>
        <taxon>Rhizobiaceae</taxon>
        <taxon>Rhizobium/Agrobacterium group</taxon>
        <taxon>Agrobacterium</taxon>
    </lineage>
</organism>
<dbReference type="RefSeq" id="WP_306929987.1">
    <property type="nucleotide sequence ID" value="NZ_JAUTBL010000001.1"/>
</dbReference>
<comment type="caution">
    <text evidence="1">The sequence shown here is derived from an EMBL/GenBank/DDBJ whole genome shotgun (WGS) entry which is preliminary data.</text>
</comment>
<keyword evidence="1" id="KW-0378">Hydrolase</keyword>
<proteinExistence type="predicted"/>
<dbReference type="GO" id="GO:0016787">
    <property type="term" value="F:hydrolase activity"/>
    <property type="evidence" value="ECO:0007669"/>
    <property type="project" value="UniProtKB-KW"/>
</dbReference>
<keyword evidence="2" id="KW-1185">Reference proteome</keyword>
<dbReference type="SUPFAM" id="SSF53474">
    <property type="entry name" value="alpha/beta-Hydrolases"/>
    <property type="match status" value="1"/>
</dbReference>
<dbReference type="Pfam" id="PF06821">
    <property type="entry name" value="Ser_hydrolase"/>
    <property type="match status" value="1"/>
</dbReference>
<accession>A0ABU0UHW7</accession>
<sequence length="198" mass="21459">MCTTLIVPGLNGSPPGHWQDHWLRDDPTAKLVDQDDWQCPVLEDWLTRFETALAGVEEAYVVAHSLGCLLIANMASRPLATRIKAALLVAPASLEKVEALHPCIVRFGSFPPASTLPFPSLVVGSTTDPYMDAEEVAGTAVLWGSELVNLGAVGHLNIASGFGRWPQGYALFERLIRPTSFALDHSERLVSTKTEQVA</sequence>
<name>A0ABU0UHW7_9HYPH</name>
<reference evidence="1 2" key="1">
    <citation type="submission" date="2023-07" db="EMBL/GenBank/DDBJ databases">
        <title>Functional and genomic diversity of the sorghum phyllosphere microbiome.</title>
        <authorList>
            <person name="Shade A."/>
        </authorList>
    </citation>
    <scope>NUCLEOTIDE SEQUENCE [LARGE SCALE GENOMIC DNA]</scope>
    <source>
        <strain evidence="1 2">SORGH_AS_1126</strain>
    </source>
</reference>
<dbReference type="InterPro" id="IPR029058">
    <property type="entry name" value="AB_hydrolase_fold"/>
</dbReference>